<dbReference type="PROSITE" id="PS51257">
    <property type="entry name" value="PROKAR_LIPOPROTEIN"/>
    <property type="match status" value="1"/>
</dbReference>
<evidence type="ECO:0000259" key="2">
    <source>
        <dbReference type="Pfam" id="PF13472"/>
    </source>
</evidence>
<accession>A0A517I5C2</accession>
<dbReference type="InterPro" id="IPR013830">
    <property type="entry name" value="SGNH_hydro"/>
</dbReference>
<dbReference type="Proteomes" id="UP000317713">
    <property type="component" value="Chromosome"/>
</dbReference>
<feature type="chain" id="PRO_5039187793" evidence="1">
    <location>
        <begin position="22"/>
        <end position="228"/>
    </location>
</feature>
<organism evidence="3 4">
    <name type="scientific">Brevibacillus brevis</name>
    <name type="common">Bacillus brevis</name>
    <dbReference type="NCBI Taxonomy" id="1393"/>
    <lineage>
        <taxon>Bacteria</taxon>
        <taxon>Bacillati</taxon>
        <taxon>Bacillota</taxon>
        <taxon>Bacilli</taxon>
        <taxon>Bacillales</taxon>
        <taxon>Paenibacillaceae</taxon>
        <taxon>Brevibacillus</taxon>
    </lineage>
</organism>
<evidence type="ECO:0000256" key="1">
    <source>
        <dbReference type="SAM" id="SignalP"/>
    </source>
</evidence>
<proteinExistence type="predicted"/>
<dbReference type="InterPro" id="IPR051532">
    <property type="entry name" value="Ester_Hydrolysis_Enzymes"/>
</dbReference>
<dbReference type="Gene3D" id="3.40.50.1110">
    <property type="entry name" value="SGNH hydrolase"/>
    <property type="match status" value="1"/>
</dbReference>
<reference evidence="3 4" key="1">
    <citation type="submission" date="2019-07" db="EMBL/GenBank/DDBJ databases">
        <title>Characterization of Brevibacillus brevis HK544, as a potential biocontrol agent.</title>
        <authorList>
            <person name="Kim H."/>
        </authorList>
    </citation>
    <scope>NUCLEOTIDE SEQUENCE [LARGE SCALE GENOMIC DNA]</scope>
    <source>
        <strain evidence="3 4">HK544</strain>
    </source>
</reference>
<evidence type="ECO:0000313" key="4">
    <source>
        <dbReference type="Proteomes" id="UP000317713"/>
    </source>
</evidence>
<evidence type="ECO:0000313" key="3">
    <source>
        <dbReference type="EMBL" id="QDS34087.1"/>
    </source>
</evidence>
<gene>
    <name evidence="3" type="ORF">FPS98_08905</name>
</gene>
<feature type="domain" description="SGNH hydrolase-type esterase" evidence="2">
    <location>
        <begin position="58"/>
        <end position="210"/>
    </location>
</feature>
<name>A0A517I5C2_BREBE</name>
<dbReference type="PANTHER" id="PTHR30383">
    <property type="entry name" value="THIOESTERASE 1/PROTEASE 1/LYSOPHOSPHOLIPASE L1"/>
    <property type="match status" value="1"/>
</dbReference>
<keyword evidence="1" id="KW-0732">Signal</keyword>
<dbReference type="InterPro" id="IPR036514">
    <property type="entry name" value="SGNH_hydro_sf"/>
</dbReference>
<feature type="signal peptide" evidence="1">
    <location>
        <begin position="1"/>
        <end position="21"/>
    </location>
</feature>
<dbReference type="AlphaFoldDB" id="A0A517I5C2"/>
<dbReference type="SUPFAM" id="SSF52266">
    <property type="entry name" value="SGNH hydrolase"/>
    <property type="match status" value="1"/>
</dbReference>
<dbReference type="Pfam" id="PF13472">
    <property type="entry name" value="Lipase_GDSL_2"/>
    <property type="match status" value="1"/>
</dbReference>
<sequence length="228" mass="25182">MKVQKKMMGITLIAMVALSVAACGTTGQPPASEMTRQAVDISTPKQASYASQYQTSVFFGDSITEGLSYHDVLKQENVLAGAGKTAEFALQDVDELVKRKPEHIFIQLGSDDILWPTDNPKEYSLSYYGQLIDRIKVRLPEASITILSVTPVTAAAEKAEPRYRNIGNYNEGLKELASKIQVGYIDVSQIVAAHPDMYDADGIHFQAEFYPLLLDYVKDELGRQKSAK</sequence>
<protein>
    <submittedName>
        <fullName evidence="3">Lysophospholipase</fullName>
    </submittedName>
</protein>
<dbReference type="RefSeq" id="WP_144615376.1">
    <property type="nucleotide sequence ID" value="NZ_CP042161.1"/>
</dbReference>
<dbReference type="EMBL" id="CP042161">
    <property type="protein sequence ID" value="QDS34087.1"/>
    <property type="molecule type" value="Genomic_DNA"/>
</dbReference>